<dbReference type="Gene3D" id="3.30.70.270">
    <property type="match status" value="1"/>
</dbReference>
<evidence type="ECO:0000259" key="3">
    <source>
        <dbReference type="PROSITE" id="PS50887"/>
    </source>
</evidence>
<keyword evidence="1" id="KW-0812">Transmembrane</keyword>
<dbReference type="SMART" id="SM00052">
    <property type="entry name" value="EAL"/>
    <property type="match status" value="1"/>
</dbReference>
<dbReference type="AlphaFoldDB" id="A0A7X0JTY1"/>
<dbReference type="NCBIfam" id="TIGR00254">
    <property type="entry name" value="GGDEF"/>
    <property type="match status" value="1"/>
</dbReference>
<keyword evidence="1" id="KW-1133">Transmembrane helix</keyword>
<dbReference type="PROSITE" id="PS50887">
    <property type="entry name" value="GGDEF"/>
    <property type="match status" value="1"/>
</dbReference>
<organism evidence="4 5">
    <name type="scientific">Pseudoteredinibacter isoporae</name>
    <dbReference type="NCBI Taxonomy" id="570281"/>
    <lineage>
        <taxon>Bacteria</taxon>
        <taxon>Pseudomonadati</taxon>
        <taxon>Pseudomonadota</taxon>
        <taxon>Gammaproteobacteria</taxon>
        <taxon>Cellvibrionales</taxon>
        <taxon>Cellvibrionaceae</taxon>
        <taxon>Pseudoteredinibacter</taxon>
    </lineage>
</organism>
<dbReference type="SUPFAM" id="SSF141868">
    <property type="entry name" value="EAL domain-like"/>
    <property type="match status" value="1"/>
</dbReference>
<sequence length="745" mass="83247">MAELSQKRSTAVLSLTLGSVIICLALLLTLLSHNAFNTHSQDHRQATADALQQQGRQSATTQIKQLLKMAGLSLQTSPRLPFSSNKTSKPISLQYQRVFSQFHELDVVQQVFLIDQQHTILLPQEFAGQNLSELLHGKYSNLMTLDNGQQFAKDQEQRLLLQAVDKLGQGLLNLAIEFNLSSLPANAVDVESPPEVSLTWWALLIMFAMCLAAVAYFSWVLSRSEHASLSTLRRYAQTLAKGDYFSTLKLNSRDPLSDMASALQKIGEHLHEQQRRLIRLSYRDSLTGLANRHQFFKWLAEQLKHNQVSGQPFALLIIDLDQFKRVNDSLGHEIGDEILLEVAGRLRQVITSFHRDCAEDELAYLARFSGDEFGILLPKIDGGHDAILLAQRIQAAMLEPLHNGEHVLHLGASIGICLCPEDGKTPALLLKNAEMAMYQAKAAGPNNFQFFAEFMSLSAIKRLNVEVELQHAFDNKELRLFYQPKFDVRRRQMVGSEALLRWQHPQRGLIGPDYFLEVAEQTALIAQIGRWVTREVCRQLKEWQGSDLGNLPVALNISAAEFQLRDVVGDLRDSLHRYQLDPGLLQMEVTETTIASQEDKIGRDLTAIRRLGVKVWIDDFGTGYSSLGYLRRFSVDGVKIDRSFVHEVAHNPADAALCSAIVAMASQLQLDVVAEGVEEREQFNLLLESGCSQAQGFFYARPMSPDVLHKQAGQLLQLSAHGNLQSVLLDEVSDSGEGSSSDCFA</sequence>
<dbReference type="InParanoid" id="A0A7X0JTY1"/>
<dbReference type="Proteomes" id="UP000528457">
    <property type="component" value="Unassembled WGS sequence"/>
</dbReference>
<dbReference type="InterPro" id="IPR052155">
    <property type="entry name" value="Biofilm_reg_signaling"/>
</dbReference>
<feature type="domain" description="EAL" evidence="2">
    <location>
        <begin position="462"/>
        <end position="716"/>
    </location>
</feature>
<comment type="caution">
    <text evidence="4">The sequence shown here is derived from an EMBL/GenBank/DDBJ whole genome shotgun (WGS) entry which is preliminary data.</text>
</comment>
<reference evidence="4 5" key="1">
    <citation type="submission" date="2020-08" db="EMBL/GenBank/DDBJ databases">
        <title>Genomic Encyclopedia of Type Strains, Phase IV (KMG-IV): sequencing the most valuable type-strain genomes for metagenomic binning, comparative biology and taxonomic classification.</title>
        <authorList>
            <person name="Goeker M."/>
        </authorList>
    </citation>
    <scope>NUCLEOTIDE SEQUENCE [LARGE SCALE GENOMIC DNA]</scope>
    <source>
        <strain evidence="4 5">DSM 22368</strain>
    </source>
</reference>
<proteinExistence type="predicted"/>
<keyword evidence="5" id="KW-1185">Reference proteome</keyword>
<dbReference type="PROSITE" id="PS50883">
    <property type="entry name" value="EAL"/>
    <property type="match status" value="1"/>
</dbReference>
<dbReference type="SMART" id="SM00267">
    <property type="entry name" value="GGDEF"/>
    <property type="match status" value="1"/>
</dbReference>
<feature type="transmembrane region" description="Helical" evidence="1">
    <location>
        <begin position="12"/>
        <end position="31"/>
    </location>
</feature>
<dbReference type="RefSeq" id="WP_166846483.1">
    <property type="nucleotide sequence ID" value="NZ_JAAONY010000002.1"/>
</dbReference>
<dbReference type="PANTHER" id="PTHR44757:SF2">
    <property type="entry name" value="BIOFILM ARCHITECTURE MAINTENANCE PROTEIN MBAA"/>
    <property type="match status" value="1"/>
</dbReference>
<gene>
    <name evidence="4" type="ORF">HNR48_002492</name>
</gene>
<evidence type="ECO:0000259" key="2">
    <source>
        <dbReference type="PROSITE" id="PS50883"/>
    </source>
</evidence>
<dbReference type="PANTHER" id="PTHR44757">
    <property type="entry name" value="DIGUANYLATE CYCLASE DGCP"/>
    <property type="match status" value="1"/>
</dbReference>
<protein>
    <submittedName>
        <fullName evidence="4">Diguanylate cyclase (GGDEF)-like protein</fullName>
    </submittedName>
</protein>
<dbReference type="Pfam" id="PF00563">
    <property type="entry name" value="EAL"/>
    <property type="match status" value="1"/>
</dbReference>
<dbReference type="SUPFAM" id="SSF55073">
    <property type="entry name" value="Nucleotide cyclase"/>
    <property type="match status" value="1"/>
</dbReference>
<dbReference type="EMBL" id="JACHHT010000002">
    <property type="protein sequence ID" value="MBB6522207.1"/>
    <property type="molecule type" value="Genomic_DNA"/>
</dbReference>
<feature type="transmembrane region" description="Helical" evidence="1">
    <location>
        <begin position="198"/>
        <end position="221"/>
    </location>
</feature>
<keyword evidence="1" id="KW-0472">Membrane</keyword>
<dbReference type="InterPro" id="IPR043128">
    <property type="entry name" value="Rev_trsase/Diguanyl_cyclase"/>
</dbReference>
<dbReference type="InterPro" id="IPR000160">
    <property type="entry name" value="GGDEF_dom"/>
</dbReference>
<feature type="domain" description="GGDEF" evidence="3">
    <location>
        <begin position="311"/>
        <end position="453"/>
    </location>
</feature>
<dbReference type="InterPro" id="IPR035919">
    <property type="entry name" value="EAL_sf"/>
</dbReference>
<dbReference type="CDD" id="cd01948">
    <property type="entry name" value="EAL"/>
    <property type="match status" value="1"/>
</dbReference>
<dbReference type="CDD" id="cd01949">
    <property type="entry name" value="GGDEF"/>
    <property type="match status" value="1"/>
</dbReference>
<dbReference type="InterPro" id="IPR001633">
    <property type="entry name" value="EAL_dom"/>
</dbReference>
<dbReference type="Gene3D" id="6.10.340.10">
    <property type="match status" value="1"/>
</dbReference>
<dbReference type="Pfam" id="PF00990">
    <property type="entry name" value="GGDEF"/>
    <property type="match status" value="1"/>
</dbReference>
<evidence type="ECO:0000256" key="1">
    <source>
        <dbReference type="SAM" id="Phobius"/>
    </source>
</evidence>
<name>A0A7X0JTY1_9GAMM</name>
<dbReference type="Gene3D" id="3.20.20.450">
    <property type="entry name" value="EAL domain"/>
    <property type="match status" value="1"/>
</dbReference>
<evidence type="ECO:0000313" key="5">
    <source>
        <dbReference type="Proteomes" id="UP000528457"/>
    </source>
</evidence>
<accession>A0A7X0JTY1</accession>
<evidence type="ECO:0000313" key="4">
    <source>
        <dbReference type="EMBL" id="MBB6522207.1"/>
    </source>
</evidence>
<dbReference type="InterPro" id="IPR029787">
    <property type="entry name" value="Nucleotide_cyclase"/>
</dbReference>